<evidence type="ECO:0000256" key="3">
    <source>
        <dbReference type="ARBA" id="ARBA00022475"/>
    </source>
</evidence>
<feature type="transmembrane region" description="Helical" evidence="7">
    <location>
        <begin position="184"/>
        <end position="205"/>
    </location>
</feature>
<proteinExistence type="inferred from homology"/>
<feature type="transmembrane region" description="Helical" evidence="7">
    <location>
        <begin position="47"/>
        <end position="69"/>
    </location>
</feature>
<sequence length="414" mass="47014">MKPVTRILLWLLWLIAAGLGVHGLLTRLLDGHIHANYGSYIVWGLWVAAYIYFVGLSAGSYLFSSMIYVFGVRRLEKVGRLALFTAIVTLGMGLTFVWFDLGQMFRAWRIFTSPNFGSMMAYMAWLYSFYALVLLVQLWLAMRADFCRWQSEPGFRGRVGRWLAFQKGPLSAEEEARCRHWLKVLAIVGVPLAVAFSGGVGALFGTLSARPFWHTPLMPILFLTGALISGGALMAFVVAAFYPHRDEEYRQMTRYIGRAVLGLLVLGIVIEWAEFSVPMWYGVGHEYELLMRVLFGPFWWVFWIVHVVLGCVIPGLLLTFRGDRPRAVGWAGFLVALTFMAVRLNIVIPGLLDPHLQGLQDAFTDRRLVFWYVPSFFEWQVVFFVVAMGCALFYLGYRFLPLLPKEPSVQPSST</sequence>
<protein>
    <submittedName>
        <fullName evidence="8">Polysulfide reductase NrfD</fullName>
    </submittedName>
</protein>
<comment type="similarity">
    <text evidence="2">Belongs to the NrfD family.</text>
</comment>
<organism evidence="8 9">
    <name type="scientific">Limisphaera ngatamarikiensis</name>
    <dbReference type="NCBI Taxonomy" id="1324935"/>
    <lineage>
        <taxon>Bacteria</taxon>
        <taxon>Pseudomonadati</taxon>
        <taxon>Verrucomicrobiota</taxon>
        <taxon>Verrucomicrobiia</taxon>
        <taxon>Limisphaerales</taxon>
        <taxon>Limisphaeraceae</taxon>
        <taxon>Limisphaera</taxon>
    </lineage>
</organism>
<accession>A0A6M1RQ14</accession>
<keyword evidence="4 7" id="KW-0812">Transmembrane</keyword>
<dbReference type="EMBL" id="JAAKYA010000071">
    <property type="protein sequence ID" value="NGO39763.1"/>
    <property type="molecule type" value="Genomic_DNA"/>
</dbReference>
<evidence type="ECO:0000256" key="2">
    <source>
        <dbReference type="ARBA" id="ARBA00008929"/>
    </source>
</evidence>
<gene>
    <name evidence="8" type="primary">nrfD</name>
    <name evidence="8" type="ORF">G4L39_10205</name>
</gene>
<keyword evidence="5 7" id="KW-1133">Transmembrane helix</keyword>
<evidence type="ECO:0000313" key="9">
    <source>
        <dbReference type="Proteomes" id="UP000477311"/>
    </source>
</evidence>
<feature type="transmembrane region" description="Helical" evidence="7">
    <location>
        <begin position="119"/>
        <end position="141"/>
    </location>
</feature>
<evidence type="ECO:0000256" key="7">
    <source>
        <dbReference type="SAM" id="Phobius"/>
    </source>
</evidence>
<feature type="transmembrane region" description="Helical" evidence="7">
    <location>
        <begin position="81"/>
        <end position="99"/>
    </location>
</feature>
<reference evidence="8 9" key="1">
    <citation type="submission" date="2020-02" db="EMBL/GenBank/DDBJ databases">
        <title>Draft genome sequence of Limisphaera ngatamarikiensis NGM72.4T, a thermophilic Verrucomicrobia grouped in subdivision 3.</title>
        <authorList>
            <person name="Carere C.R."/>
            <person name="Steen J."/>
            <person name="Hugenholtz P."/>
            <person name="Stott M.B."/>
        </authorList>
    </citation>
    <scope>NUCLEOTIDE SEQUENCE [LARGE SCALE GENOMIC DNA]</scope>
    <source>
        <strain evidence="8 9">NGM72.4</strain>
    </source>
</reference>
<feature type="transmembrane region" description="Helical" evidence="7">
    <location>
        <begin position="298"/>
        <end position="320"/>
    </location>
</feature>
<evidence type="ECO:0000256" key="4">
    <source>
        <dbReference type="ARBA" id="ARBA00022692"/>
    </source>
</evidence>
<dbReference type="PANTHER" id="PTHR34856">
    <property type="entry name" value="PROTEIN NRFD"/>
    <property type="match status" value="1"/>
</dbReference>
<evidence type="ECO:0000256" key="1">
    <source>
        <dbReference type="ARBA" id="ARBA00004651"/>
    </source>
</evidence>
<keyword evidence="6 7" id="KW-0472">Membrane</keyword>
<dbReference type="GO" id="GO:0005886">
    <property type="term" value="C:plasma membrane"/>
    <property type="evidence" value="ECO:0007669"/>
    <property type="project" value="UniProtKB-SubCell"/>
</dbReference>
<keyword evidence="3" id="KW-1003">Cell membrane</keyword>
<feature type="transmembrane region" description="Helical" evidence="7">
    <location>
        <begin position="217"/>
        <end position="243"/>
    </location>
</feature>
<feature type="transmembrane region" description="Helical" evidence="7">
    <location>
        <begin position="327"/>
        <end position="348"/>
    </location>
</feature>
<dbReference type="Pfam" id="PF03916">
    <property type="entry name" value="NrfD"/>
    <property type="match status" value="1"/>
</dbReference>
<dbReference type="RefSeq" id="WP_165107983.1">
    <property type="nucleotide sequence ID" value="NZ_JAAKYA010000071.1"/>
</dbReference>
<dbReference type="InterPro" id="IPR005614">
    <property type="entry name" value="NrfD-like"/>
</dbReference>
<dbReference type="Gene3D" id="1.20.1630.10">
    <property type="entry name" value="Formate dehydrogenase/DMSO reductase domain"/>
    <property type="match status" value="1"/>
</dbReference>
<evidence type="ECO:0000313" key="8">
    <source>
        <dbReference type="EMBL" id="NGO39763.1"/>
    </source>
</evidence>
<feature type="transmembrane region" description="Helical" evidence="7">
    <location>
        <begin position="368"/>
        <end position="395"/>
    </location>
</feature>
<dbReference type="Proteomes" id="UP000477311">
    <property type="component" value="Unassembled WGS sequence"/>
</dbReference>
<comment type="caution">
    <text evidence="8">The sequence shown here is derived from an EMBL/GenBank/DDBJ whole genome shotgun (WGS) entry which is preliminary data.</text>
</comment>
<keyword evidence="9" id="KW-1185">Reference proteome</keyword>
<dbReference type="PANTHER" id="PTHR34856:SF2">
    <property type="entry name" value="PROTEIN NRFD"/>
    <property type="match status" value="1"/>
</dbReference>
<evidence type="ECO:0000256" key="5">
    <source>
        <dbReference type="ARBA" id="ARBA00022989"/>
    </source>
</evidence>
<dbReference type="AlphaFoldDB" id="A0A6M1RQ14"/>
<dbReference type="InterPro" id="IPR052049">
    <property type="entry name" value="Electron_transfer_protein"/>
</dbReference>
<comment type="subcellular location">
    <subcellularLocation>
        <location evidence="1">Cell membrane</location>
        <topology evidence="1">Multi-pass membrane protein</topology>
    </subcellularLocation>
</comment>
<name>A0A6M1RQ14_9BACT</name>
<feature type="transmembrane region" description="Helical" evidence="7">
    <location>
        <begin position="255"/>
        <end position="273"/>
    </location>
</feature>
<evidence type="ECO:0000256" key="6">
    <source>
        <dbReference type="ARBA" id="ARBA00023136"/>
    </source>
</evidence>